<dbReference type="InterPro" id="IPR013083">
    <property type="entry name" value="Znf_RING/FYVE/PHD"/>
</dbReference>
<dbReference type="EMBL" id="CP136898">
    <property type="protein sequence ID" value="WOL19875.1"/>
    <property type="molecule type" value="Genomic_DNA"/>
</dbReference>
<keyword evidence="5" id="KW-0472">Membrane</keyword>
<feature type="transmembrane region" description="Helical" evidence="5">
    <location>
        <begin position="20"/>
        <end position="41"/>
    </location>
</feature>
<dbReference type="SMART" id="SM00184">
    <property type="entry name" value="RING"/>
    <property type="match status" value="1"/>
</dbReference>
<dbReference type="SUPFAM" id="SSF57850">
    <property type="entry name" value="RING/U-box"/>
    <property type="match status" value="1"/>
</dbReference>
<dbReference type="AlphaFoldDB" id="A0AAQ3QTB6"/>
<gene>
    <name evidence="7" type="ORF">Cni_G28677</name>
</gene>
<keyword evidence="1" id="KW-0479">Metal-binding</keyword>
<evidence type="ECO:0000313" key="7">
    <source>
        <dbReference type="EMBL" id="WOL19875.1"/>
    </source>
</evidence>
<keyword evidence="5" id="KW-0812">Transmembrane</keyword>
<dbReference type="PROSITE" id="PS50089">
    <property type="entry name" value="ZF_RING_2"/>
    <property type="match status" value="1"/>
</dbReference>
<dbReference type="PANTHER" id="PTHR45798">
    <property type="entry name" value="RING-H2 FINGER PROTEIN ATL61-RELATED-RELATED"/>
    <property type="match status" value="1"/>
</dbReference>
<keyword evidence="2 4" id="KW-0863">Zinc-finger</keyword>
<accession>A0AAQ3QTB6</accession>
<keyword evidence="3" id="KW-0862">Zinc</keyword>
<dbReference type="Pfam" id="PF13639">
    <property type="entry name" value="zf-RING_2"/>
    <property type="match status" value="1"/>
</dbReference>
<dbReference type="InterPro" id="IPR052788">
    <property type="entry name" value="RING-type_E3_ligase_ATL"/>
</dbReference>
<keyword evidence="8" id="KW-1185">Reference proteome</keyword>
<dbReference type="Proteomes" id="UP001327560">
    <property type="component" value="Chromosome 9"/>
</dbReference>
<evidence type="ECO:0000256" key="1">
    <source>
        <dbReference type="ARBA" id="ARBA00022723"/>
    </source>
</evidence>
<dbReference type="GO" id="GO:0008270">
    <property type="term" value="F:zinc ion binding"/>
    <property type="evidence" value="ECO:0007669"/>
    <property type="project" value="UniProtKB-KW"/>
</dbReference>
<keyword evidence="5" id="KW-1133">Transmembrane helix</keyword>
<dbReference type="InterPro" id="IPR001841">
    <property type="entry name" value="Znf_RING"/>
</dbReference>
<feature type="domain" description="RING-type" evidence="6">
    <location>
        <begin position="94"/>
        <end position="136"/>
    </location>
</feature>
<proteinExistence type="predicted"/>
<reference evidence="7 8" key="1">
    <citation type="submission" date="2023-10" db="EMBL/GenBank/DDBJ databases">
        <title>Chromosome-scale genome assembly provides insights into flower coloration mechanisms of Canna indica.</title>
        <authorList>
            <person name="Li C."/>
        </authorList>
    </citation>
    <scope>NUCLEOTIDE SEQUENCE [LARGE SCALE GENOMIC DNA]</scope>
    <source>
        <tissue evidence="7">Flower</tissue>
    </source>
</reference>
<sequence>MRIIEELMMKKKLTAIAKQAMVGILVSMLLVLGGIEVLLLIQTCTLWGASLGAMERPNYGGDQEGNEDLKREALQKLPRYEFGAGEEDSMRVECAVCLDNFEVGDDCRLLPACTHSFHAYCVDNWLLRSWNCPVCRTPAGGWS</sequence>
<protein>
    <submittedName>
        <fullName evidence="7">RING-H2 finger protein ATL74-like</fullName>
    </submittedName>
</protein>
<evidence type="ECO:0000259" key="6">
    <source>
        <dbReference type="PROSITE" id="PS50089"/>
    </source>
</evidence>
<evidence type="ECO:0000256" key="3">
    <source>
        <dbReference type="ARBA" id="ARBA00022833"/>
    </source>
</evidence>
<evidence type="ECO:0000313" key="8">
    <source>
        <dbReference type="Proteomes" id="UP001327560"/>
    </source>
</evidence>
<name>A0AAQ3QTB6_9LILI</name>
<evidence type="ECO:0000256" key="4">
    <source>
        <dbReference type="PROSITE-ProRule" id="PRU00175"/>
    </source>
</evidence>
<dbReference type="PANTHER" id="PTHR45798:SF97">
    <property type="entry name" value="ALCOHOL-SENSITIVE RING FINGER PROTEIN 1"/>
    <property type="match status" value="1"/>
</dbReference>
<evidence type="ECO:0000256" key="5">
    <source>
        <dbReference type="SAM" id="Phobius"/>
    </source>
</evidence>
<dbReference type="Gene3D" id="3.30.40.10">
    <property type="entry name" value="Zinc/RING finger domain, C3HC4 (zinc finger)"/>
    <property type="match status" value="1"/>
</dbReference>
<organism evidence="7 8">
    <name type="scientific">Canna indica</name>
    <name type="common">Indian-shot</name>
    <dbReference type="NCBI Taxonomy" id="4628"/>
    <lineage>
        <taxon>Eukaryota</taxon>
        <taxon>Viridiplantae</taxon>
        <taxon>Streptophyta</taxon>
        <taxon>Embryophyta</taxon>
        <taxon>Tracheophyta</taxon>
        <taxon>Spermatophyta</taxon>
        <taxon>Magnoliopsida</taxon>
        <taxon>Liliopsida</taxon>
        <taxon>Zingiberales</taxon>
        <taxon>Cannaceae</taxon>
        <taxon>Canna</taxon>
    </lineage>
</organism>
<evidence type="ECO:0000256" key="2">
    <source>
        <dbReference type="ARBA" id="ARBA00022771"/>
    </source>
</evidence>